<comment type="caution">
    <text evidence="2">The sequence shown here is derived from an EMBL/GenBank/DDBJ whole genome shotgun (WGS) entry which is preliminary data.</text>
</comment>
<dbReference type="STRING" id="857265.WG78_04395"/>
<dbReference type="SMART" id="SM00880">
    <property type="entry name" value="CHAD"/>
    <property type="match status" value="1"/>
</dbReference>
<dbReference type="AlphaFoldDB" id="A0A0N0GQH3"/>
<protein>
    <submittedName>
        <fullName evidence="2">CHAD domain protein</fullName>
    </submittedName>
</protein>
<name>A0A0N0GQH3_9NEIS</name>
<dbReference type="EMBL" id="LAQT01000002">
    <property type="protein sequence ID" value="KPC54782.1"/>
    <property type="molecule type" value="Genomic_DNA"/>
</dbReference>
<organism evidence="2 3">
    <name type="scientific">Amantichitinum ursilacus</name>
    <dbReference type="NCBI Taxonomy" id="857265"/>
    <lineage>
        <taxon>Bacteria</taxon>
        <taxon>Pseudomonadati</taxon>
        <taxon>Pseudomonadota</taxon>
        <taxon>Betaproteobacteria</taxon>
        <taxon>Neisseriales</taxon>
        <taxon>Chitinibacteraceae</taxon>
        <taxon>Amantichitinum</taxon>
    </lineage>
</organism>
<dbReference type="Proteomes" id="UP000037939">
    <property type="component" value="Unassembled WGS sequence"/>
</dbReference>
<dbReference type="PANTHER" id="PTHR39339">
    <property type="entry name" value="SLR1444 PROTEIN"/>
    <property type="match status" value="1"/>
</dbReference>
<dbReference type="PANTHER" id="PTHR39339:SF1">
    <property type="entry name" value="CHAD DOMAIN-CONTAINING PROTEIN"/>
    <property type="match status" value="1"/>
</dbReference>
<evidence type="ECO:0000259" key="1">
    <source>
        <dbReference type="PROSITE" id="PS51708"/>
    </source>
</evidence>
<dbReference type="Gene3D" id="1.40.20.10">
    <property type="entry name" value="CHAD domain"/>
    <property type="match status" value="1"/>
</dbReference>
<evidence type="ECO:0000313" key="2">
    <source>
        <dbReference type="EMBL" id="KPC54782.1"/>
    </source>
</evidence>
<proteinExistence type="predicted"/>
<sequence>MTTRKRWIRHLQQQIEQIDAAQQRARHSEGVEELHQLRVQLRSVRIQLLPVARHGKLHAARAALSLMSDASNVLRDRDVMLELVADWPAPYAQEARQLIEGRAPDLRTARTALLPSGWAAQMGTLPQVLRHEVPPGAALQRKIRQTARKYRRQARAELHALAPHCAPELWHRTRITLKKVRYLHEALGDWLPRRWQGLSKQAKPAQDALGYLHDLDVLQQHYGASFSAALNGYWQSQRAAALADAEMAATRVLRALHGGKPGKALREDLA</sequence>
<dbReference type="PROSITE" id="PS51708">
    <property type="entry name" value="CHAD"/>
    <property type="match status" value="1"/>
</dbReference>
<gene>
    <name evidence="2" type="ORF">WG78_04395</name>
</gene>
<evidence type="ECO:0000313" key="3">
    <source>
        <dbReference type="Proteomes" id="UP000037939"/>
    </source>
</evidence>
<dbReference type="InterPro" id="IPR007899">
    <property type="entry name" value="CHAD_dom"/>
</dbReference>
<feature type="domain" description="CHAD" evidence="1">
    <location>
        <begin position="1"/>
        <end position="254"/>
    </location>
</feature>
<reference evidence="2 3" key="1">
    <citation type="submission" date="2015-07" db="EMBL/GenBank/DDBJ databases">
        <title>Draft genome sequence of the Amantichitinum ursilacus IGB-41, a new chitin-degrading bacterium.</title>
        <authorList>
            <person name="Kirstahler P."/>
            <person name="Guenther M."/>
            <person name="Grumaz C."/>
            <person name="Rupp S."/>
            <person name="Zibek S."/>
            <person name="Sohn K."/>
        </authorList>
    </citation>
    <scope>NUCLEOTIDE SEQUENCE [LARGE SCALE GENOMIC DNA]</scope>
    <source>
        <strain evidence="2 3">IGB-41</strain>
    </source>
</reference>
<accession>A0A0N0GQH3</accession>
<dbReference type="InterPro" id="IPR038186">
    <property type="entry name" value="CHAD_dom_sf"/>
</dbReference>
<keyword evidence="3" id="KW-1185">Reference proteome</keyword>
<dbReference type="RefSeq" id="WP_161805067.1">
    <property type="nucleotide sequence ID" value="NZ_LAQT01000002.1"/>
</dbReference>
<dbReference type="Pfam" id="PF05235">
    <property type="entry name" value="CHAD"/>
    <property type="match status" value="1"/>
</dbReference>